<accession>A0A562LE94</accession>
<dbReference type="EMBL" id="VLKN01000001">
    <property type="protein sequence ID" value="TWI06002.1"/>
    <property type="molecule type" value="Genomic_DNA"/>
</dbReference>
<feature type="compositionally biased region" description="Polar residues" evidence="1">
    <location>
        <begin position="328"/>
        <end position="340"/>
    </location>
</feature>
<evidence type="ECO:0000313" key="3">
    <source>
        <dbReference type="Proteomes" id="UP000315167"/>
    </source>
</evidence>
<name>A0A562LE94_9GAMM</name>
<evidence type="ECO:0000313" key="2">
    <source>
        <dbReference type="EMBL" id="TWI06002.1"/>
    </source>
</evidence>
<organism evidence="2 3">
    <name type="scientific">Luteimonas cucumeris</name>
    <dbReference type="NCBI Taxonomy" id="985012"/>
    <lineage>
        <taxon>Bacteria</taxon>
        <taxon>Pseudomonadati</taxon>
        <taxon>Pseudomonadota</taxon>
        <taxon>Gammaproteobacteria</taxon>
        <taxon>Lysobacterales</taxon>
        <taxon>Lysobacteraceae</taxon>
        <taxon>Luteimonas</taxon>
    </lineage>
</organism>
<comment type="caution">
    <text evidence="2">The sequence shown here is derived from an EMBL/GenBank/DDBJ whole genome shotgun (WGS) entry which is preliminary data.</text>
</comment>
<reference evidence="2 3" key="1">
    <citation type="journal article" date="2015" name="Stand. Genomic Sci.">
        <title>Genomic Encyclopedia of Bacterial and Archaeal Type Strains, Phase III: the genomes of soil and plant-associated and newly described type strains.</title>
        <authorList>
            <person name="Whitman W.B."/>
            <person name="Woyke T."/>
            <person name="Klenk H.P."/>
            <person name="Zhou Y."/>
            <person name="Lilburn T.G."/>
            <person name="Beck B.J."/>
            <person name="De Vos P."/>
            <person name="Vandamme P."/>
            <person name="Eisen J.A."/>
            <person name="Garrity G."/>
            <person name="Hugenholtz P."/>
            <person name="Kyrpides N.C."/>
        </authorList>
    </citation>
    <scope>NUCLEOTIDE SEQUENCE [LARGE SCALE GENOMIC DNA]</scope>
    <source>
        <strain evidence="2 3">CGMCC 1.10821</strain>
    </source>
</reference>
<feature type="compositionally biased region" description="Basic and acidic residues" evidence="1">
    <location>
        <begin position="142"/>
        <end position="155"/>
    </location>
</feature>
<sequence>MLGMTAERETCFRHVPAIAGKPDQKRALIPAALTTPPIRLAPDTIIVAVQVRPITGISTVHRCCTRGARFRAVGEHFRRRGIARRRHPRRCRTVGRRVAGARCRRGTGAPVAVVFAGFAIGVATMLVEPAAMRAGDVAGSQRENDEQRNRTDRSHTAPCCVPGVEQASTRYRGSYGAGRGGDNRREQLQGSTTRQKAPADGFEVSSSTQKAPALGLRGPTAARKVPTAGLFASTTTQKAPSEVLSGFKDGKKAPIAALQAPALAKKAPREALSRLEDGQKAPTASLKGPTPAQKASNEALQASTDRQKAPPSPPKPLRDPRRAPRSDQPASSDPTGSSRNAPGLLEPRAGLDSSTSVISSAARNLLLLSRSR</sequence>
<feature type="compositionally biased region" description="Basic and acidic residues" evidence="1">
    <location>
        <begin position="267"/>
        <end position="279"/>
    </location>
</feature>
<feature type="region of interest" description="Disordered" evidence="1">
    <location>
        <begin position="136"/>
        <end position="219"/>
    </location>
</feature>
<gene>
    <name evidence="2" type="ORF">IP90_00264</name>
</gene>
<keyword evidence="3" id="KW-1185">Reference proteome</keyword>
<proteinExistence type="predicted"/>
<evidence type="ECO:0000256" key="1">
    <source>
        <dbReference type="SAM" id="MobiDB-lite"/>
    </source>
</evidence>
<feature type="compositionally biased region" description="Low complexity" evidence="1">
    <location>
        <begin position="359"/>
        <end position="372"/>
    </location>
</feature>
<feature type="compositionally biased region" description="Polar residues" evidence="1">
    <location>
        <begin position="293"/>
        <end position="304"/>
    </location>
</feature>
<feature type="region of interest" description="Disordered" evidence="1">
    <location>
        <begin position="261"/>
        <end position="372"/>
    </location>
</feature>
<dbReference type="Proteomes" id="UP000315167">
    <property type="component" value="Unassembled WGS sequence"/>
</dbReference>
<dbReference type="AlphaFoldDB" id="A0A562LE94"/>
<protein>
    <submittedName>
        <fullName evidence="2">Uncharacterized protein</fullName>
    </submittedName>
</protein>
<feature type="compositionally biased region" description="Basic and acidic residues" evidence="1">
    <location>
        <begin position="316"/>
        <end position="325"/>
    </location>
</feature>